<evidence type="ECO:0000313" key="1">
    <source>
        <dbReference type="EMBL" id="TID21661.1"/>
    </source>
</evidence>
<dbReference type="Proteomes" id="UP000298493">
    <property type="component" value="Unassembled WGS sequence"/>
</dbReference>
<name>A0A4Z1P9R1_9PEZI</name>
<reference evidence="1 2" key="1">
    <citation type="submission" date="2019-04" db="EMBL/GenBank/DDBJ databases">
        <title>High contiguity whole genome sequence and gene annotation resource for two Venturia nashicola isolates.</title>
        <authorList>
            <person name="Prokchorchik M."/>
            <person name="Won K."/>
            <person name="Lee Y."/>
            <person name="Choi E.D."/>
            <person name="Segonzac C."/>
            <person name="Sohn K.H."/>
        </authorList>
    </citation>
    <scope>NUCLEOTIDE SEQUENCE [LARGE SCALE GENOMIC DNA]</scope>
    <source>
        <strain evidence="1 2">PRI2</strain>
    </source>
</reference>
<protein>
    <submittedName>
        <fullName evidence="1">Uncharacterized protein</fullName>
    </submittedName>
</protein>
<dbReference type="AlphaFoldDB" id="A0A4Z1P9R1"/>
<organism evidence="1 2">
    <name type="scientific">Venturia nashicola</name>
    <dbReference type="NCBI Taxonomy" id="86259"/>
    <lineage>
        <taxon>Eukaryota</taxon>
        <taxon>Fungi</taxon>
        <taxon>Dikarya</taxon>
        <taxon>Ascomycota</taxon>
        <taxon>Pezizomycotina</taxon>
        <taxon>Dothideomycetes</taxon>
        <taxon>Pleosporomycetidae</taxon>
        <taxon>Venturiales</taxon>
        <taxon>Venturiaceae</taxon>
        <taxon>Venturia</taxon>
    </lineage>
</organism>
<comment type="caution">
    <text evidence="1">The sequence shown here is derived from an EMBL/GenBank/DDBJ whole genome shotgun (WGS) entry which is preliminary data.</text>
</comment>
<keyword evidence="2" id="KW-1185">Reference proteome</keyword>
<accession>A0A4Z1P9R1</accession>
<gene>
    <name evidence="1" type="ORF">E6O75_ATG05056</name>
</gene>
<dbReference type="OrthoDB" id="10512331at2759"/>
<sequence length="178" mass="19755">MSPLQKCRSIKGMTSALNKSQRTESLLVPNESQETDGDLCIEQLTLNSPSKIPNDIDIRDRPQTQNYTETFLSTHFAPTITLLNQLPRDLRACNIHFDNELRRTAQKLIEVTETLAIIEEEDWEAIKATGTGQSLVVGMEAVEKEILNSNDFSDAGMEGVCNAAWKLMGVIDGFIGAQ</sequence>
<proteinExistence type="predicted"/>
<dbReference type="EMBL" id="SNSC02000009">
    <property type="protein sequence ID" value="TID21661.1"/>
    <property type="molecule type" value="Genomic_DNA"/>
</dbReference>
<evidence type="ECO:0000313" key="2">
    <source>
        <dbReference type="Proteomes" id="UP000298493"/>
    </source>
</evidence>